<reference evidence="4" key="1">
    <citation type="journal article" date="2021" name="Nat. Commun.">
        <title>Genetic determinants of endophytism in the Arabidopsis root mycobiome.</title>
        <authorList>
            <person name="Mesny F."/>
            <person name="Miyauchi S."/>
            <person name="Thiergart T."/>
            <person name="Pickel B."/>
            <person name="Atanasova L."/>
            <person name="Karlsson M."/>
            <person name="Huettel B."/>
            <person name="Barry K.W."/>
            <person name="Haridas S."/>
            <person name="Chen C."/>
            <person name="Bauer D."/>
            <person name="Andreopoulos W."/>
            <person name="Pangilinan J."/>
            <person name="LaButti K."/>
            <person name="Riley R."/>
            <person name="Lipzen A."/>
            <person name="Clum A."/>
            <person name="Drula E."/>
            <person name="Henrissat B."/>
            <person name="Kohler A."/>
            <person name="Grigoriev I.V."/>
            <person name="Martin F.M."/>
            <person name="Hacquard S."/>
        </authorList>
    </citation>
    <scope>NUCLEOTIDE SEQUENCE</scope>
    <source>
        <strain evidence="4">MPI-CAGE-AT-0147</strain>
    </source>
</reference>
<dbReference type="Gene3D" id="3.30.160.60">
    <property type="entry name" value="Classic Zinc Finger"/>
    <property type="match status" value="1"/>
</dbReference>
<accession>A0A9P9J6D4</accession>
<evidence type="ECO:0000313" key="5">
    <source>
        <dbReference type="Proteomes" id="UP000738349"/>
    </source>
</evidence>
<comment type="caution">
    <text evidence="4">The sequence shown here is derived from an EMBL/GenBank/DDBJ whole genome shotgun (WGS) entry which is preliminary data.</text>
</comment>
<protein>
    <recommendedName>
        <fullName evidence="3">C2H2-type domain-containing protein</fullName>
    </recommendedName>
</protein>
<evidence type="ECO:0000256" key="2">
    <source>
        <dbReference type="SAM" id="MobiDB-lite"/>
    </source>
</evidence>
<proteinExistence type="predicted"/>
<dbReference type="GO" id="GO:0008270">
    <property type="term" value="F:zinc ion binding"/>
    <property type="evidence" value="ECO:0007669"/>
    <property type="project" value="UniProtKB-KW"/>
</dbReference>
<gene>
    <name evidence="4" type="ORF">EDB81DRAFT_855392</name>
</gene>
<dbReference type="Proteomes" id="UP000738349">
    <property type="component" value="Unassembled WGS sequence"/>
</dbReference>
<keyword evidence="1" id="KW-0863">Zinc-finger</keyword>
<feature type="region of interest" description="Disordered" evidence="2">
    <location>
        <begin position="331"/>
        <end position="358"/>
    </location>
</feature>
<dbReference type="EMBL" id="JAGMUV010000006">
    <property type="protein sequence ID" value="KAH7152862.1"/>
    <property type="molecule type" value="Genomic_DNA"/>
</dbReference>
<keyword evidence="5" id="KW-1185">Reference proteome</keyword>
<feature type="domain" description="C2H2-type" evidence="3">
    <location>
        <begin position="84"/>
        <end position="108"/>
    </location>
</feature>
<dbReference type="AlphaFoldDB" id="A0A9P9J6D4"/>
<feature type="region of interest" description="Disordered" evidence="2">
    <location>
        <begin position="389"/>
        <end position="408"/>
    </location>
</feature>
<sequence>MDISTFCFGTTPSTQPNRKVTSGMFLDDDNEVPMVVPPGYLILTSPNPEEDLTFSCPHEGCDRFVFPFAEKCIQHELNWHTGPYECAECNAKFAAAPALKRHGCVSKHQTAWTCLERECAKFGTEFAYKAKYLKHALESEHHENEVSVNDEDNEDDCIIVDAQGSPDIISPARRRPRASATKAYPGQYICREPCCHFYETDYRCVSEWNRHIKLGSHTNGVAFGQALRDRLPFGELLDAEQEAIRNRICNAPGCSRFCEKFTSAAGYFNHLRRAEHMAASDSVPQAQSTHMDVDGVETNLRCMQAGCPKYGRHFASSVGFKMHLSSSPHVHASGEIADSTPTSPLATPPGNLTTPGPLRIDLTSMSSPTSPSTGRERHVIPKTPIKVTLRQGNTAQSSAKKRWDEQERRVAELEKQVKQLQETVEKMSTLLERDGNMSID</sequence>
<dbReference type="SMART" id="SM00355">
    <property type="entry name" value="ZnF_C2H2"/>
    <property type="match status" value="5"/>
</dbReference>
<name>A0A9P9J6D4_9HYPO</name>
<dbReference type="InterPro" id="IPR013087">
    <property type="entry name" value="Znf_C2H2_type"/>
</dbReference>
<keyword evidence="1" id="KW-0479">Metal-binding</keyword>
<dbReference type="PROSITE" id="PS50157">
    <property type="entry name" value="ZINC_FINGER_C2H2_2"/>
    <property type="match status" value="1"/>
</dbReference>
<dbReference type="PROSITE" id="PS00028">
    <property type="entry name" value="ZINC_FINGER_C2H2_1"/>
    <property type="match status" value="1"/>
</dbReference>
<evidence type="ECO:0000256" key="1">
    <source>
        <dbReference type="PROSITE-ProRule" id="PRU00042"/>
    </source>
</evidence>
<feature type="compositionally biased region" description="Low complexity" evidence="2">
    <location>
        <begin position="344"/>
        <end position="358"/>
    </location>
</feature>
<organism evidence="4 5">
    <name type="scientific">Dactylonectria macrodidyma</name>
    <dbReference type="NCBI Taxonomy" id="307937"/>
    <lineage>
        <taxon>Eukaryota</taxon>
        <taxon>Fungi</taxon>
        <taxon>Dikarya</taxon>
        <taxon>Ascomycota</taxon>
        <taxon>Pezizomycotina</taxon>
        <taxon>Sordariomycetes</taxon>
        <taxon>Hypocreomycetidae</taxon>
        <taxon>Hypocreales</taxon>
        <taxon>Nectriaceae</taxon>
        <taxon>Dactylonectria</taxon>
    </lineage>
</organism>
<keyword evidence="1" id="KW-0862">Zinc</keyword>
<evidence type="ECO:0000259" key="3">
    <source>
        <dbReference type="PROSITE" id="PS50157"/>
    </source>
</evidence>
<dbReference type="OrthoDB" id="4868114at2759"/>
<dbReference type="CDD" id="cd14686">
    <property type="entry name" value="bZIP"/>
    <property type="match status" value="1"/>
</dbReference>
<evidence type="ECO:0000313" key="4">
    <source>
        <dbReference type="EMBL" id="KAH7152862.1"/>
    </source>
</evidence>